<name>A0A6P6S0M7_9EIME</name>
<dbReference type="OrthoDB" id="333133at2759"/>
<keyword evidence="2" id="KW-0812">Transmembrane</keyword>
<evidence type="ECO:0000256" key="1">
    <source>
        <dbReference type="SAM" id="MobiDB-lite"/>
    </source>
</evidence>
<keyword evidence="2" id="KW-1133">Transmembrane helix</keyword>
<dbReference type="GeneID" id="34618705"/>
<dbReference type="RefSeq" id="XP_026193344.1">
    <property type="nucleotide sequence ID" value="XM_026337559.1"/>
</dbReference>
<protein>
    <submittedName>
        <fullName evidence="4">Uncharacterized protein LOC34618705</fullName>
    </submittedName>
</protein>
<feature type="region of interest" description="Disordered" evidence="1">
    <location>
        <begin position="37"/>
        <end position="74"/>
    </location>
</feature>
<feature type="transmembrane region" description="Helical" evidence="2">
    <location>
        <begin position="258"/>
        <end position="278"/>
    </location>
</feature>
<organism evidence="3 4">
    <name type="scientific">Cyclospora cayetanensis</name>
    <dbReference type="NCBI Taxonomy" id="88456"/>
    <lineage>
        <taxon>Eukaryota</taxon>
        <taxon>Sar</taxon>
        <taxon>Alveolata</taxon>
        <taxon>Apicomplexa</taxon>
        <taxon>Conoidasida</taxon>
        <taxon>Coccidia</taxon>
        <taxon>Eucoccidiorida</taxon>
        <taxon>Eimeriorina</taxon>
        <taxon>Eimeriidae</taxon>
        <taxon>Cyclospora</taxon>
    </lineage>
</organism>
<accession>A0A6P6S0M7</accession>
<feature type="transmembrane region" description="Helical" evidence="2">
    <location>
        <begin position="194"/>
        <end position="214"/>
    </location>
</feature>
<sequence length="400" mass="43907">MSARDYVPSLGTTVLFQGRHSIHSIAANLQRSPVISGQDTTAVPSNRSPAAAREVQEAPTTAPVDANTSCPEDPADVSYAQELLQHIREIERDRRQRQLVDPQFSRLKEKMKMAHEAGNTQEYQRLRIETKQFLKKHGIGVLPTSLFQMLLLGVAISLSTPAIRAMAGDPDRWRGFAVEQPGWLESLALPDSSGLTAVLCWLVLVSTMAAGWMVSSKIQKRTPSAHMSSTLSSPLVMRGASVGAATIFALYSGMQLPAAAVLFLVPAFVVQSAFMRIFRLRSVESALHFVPEGLRPLQQTYLALLERREPALAAAWKRRASDLEYSEKVAEATAGGADVTSRAIVQLWKELAQKEGVAAPQHLKTWAEQVAEKQLERLSQAAMRQCVRQPQAHGTEALKV</sequence>
<evidence type="ECO:0000313" key="3">
    <source>
        <dbReference type="Proteomes" id="UP000515125"/>
    </source>
</evidence>
<gene>
    <name evidence="4" type="primary">LOC34618705</name>
</gene>
<feature type="transmembrane region" description="Helical" evidence="2">
    <location>
        <begin position="141"/>
        <end position="163"/>
    </location>
</feature>
<feature type="compositionally biased region" description="Polar residues" evidence="1">
    <location>
        <begin position="37"/>
        <end position="48"/>
    </location>
</feature>
<proteinExistence type="predicted"/>
<keyword evidence="2" id="KW-0472">Membrane</keyword>
<evidence type="ECO:0000313" key="4">
    <source>
        <dbReference type="RefSeq" id="XP_026193344.1"/>
    </source>
</evidence>
<dbReference type="Proteomes" id="UP000515125">
    <property type="component" value="Unplaced"/>
</dbReference>
<dbReference type="AlphaFoldDB" id="A0A6P6S0M7"/>
<evidence type="ECO:0000256" key="2">
    <source>
        <dbReference type="SAM" id="Phobius"/>
    </source>
</evidence>
<reference evidence="4" key="1">
    <citation type="submission" date="2025-08" db="UniProtKB">
        <authorList>
            <consortium name="RefSeq"/>
        </authorList>
    </citation>
    <scope>IDENTIFICATION</scope>
</reference>
<keyword evidence="3" id="KW-1185">Reference proteome</keyword>